<dbReference type="PANTHER" id="PTHR37805">
    <property type="entry name" value="CYTOPLASMIC PROTEIN-RELATED"/>
    <property type="match status" value="1"/>
</dbReference>
<name>A0A421DK80_9GAMM</name>
<dbReference type="OrthoDB" id="9788465at2"/>
<evidence type="ECO:0000313" key="2">
    <source>
        <dbReference type="Proteomes" id="UP000285648"/>
    </source>
</evidence>
<keyword evidence="2" id="KW-1185">Reference proteome</keyword>
<dbReference type="EMBL" id="MJLZ01000052">
    <property type="protein sequence ID" value="RLM19247.1"/>
    <property type="molecule type" value="Genomic_DNA"/>
</dbReference>
<reference evidence="1 2" key="1">
    <citation type="submission" date="2016-09" db="EMBL/GenBank/DDBJ databases">
        <authorList>
            <person name="Doonan J."/>
            <person name="Pachebat J.A."/>
            <person name="Golyshin P.N."/>
            <person name="Denman S."/>
            <person name="Mcdonald J.E."/>
        </authorList>
    </citation>
    <scope>NUCLEOTIDE SEQUENCE [LARGE SCALE GENOMIC DNA]</scope>
    <source>
        <strain evidence="1 2">NCPPB 3934</strain>
    </source>
</reference>
<gene>
    <name evidence="1" type="ORF">BIY29_16980</name>
</gene>
<dbReference type="PANTHER" id="PTHR37805:SF1">
    <property type="entry name" value="CYTOPLASMIC PROTEIN"/>
    <property type="match status" value="1"/>
</dbReference>
<dbReference type="AlphaFoldDB" id="A0A421DK80"/>
<dbReference type="RefSeq" id="WP_121576349.1">
    <property type="nucleotide sequence ID" value="NZ_MJLZ01000052.1"/>
</dbReference>
<proteinExistence type="predicted"/>
<evidence type="ECO:0000313" key="1">
    <source>
        <dbReference type="EMBL" id="RLM19247.1"/>
    </source>
</evidence>
<protein>
    <recommendedName>
        <fullName evidence="3">DUF1456 domain-containing protein</fullName>
    </recommendedName>
</protein>
<organism evidence="1 2">
    <name type="scientific">Brenneria alni</name>
    <dbReference type="NCBI Taxonomy" id="71656"/>
    <lineage>
        <taxon>Bacteria</taxon>
        <taxon>Pseudomonadati</taxon>
        <taxon>Pseudomonadota</taxon>
        <taxon>Gammaproteobacteria</taxon>
        <taxon>Enterobacterales</taxon>
        <taxon>Pectobacteriaceae</taxon>
        <taxon>Brenneria</taxon>
    </lineage>
</organism>
<dbReference type="Pfam" id="PF07308">
    <property type="entry name" value="DUF1456"/>
    <property type="match status" value="2"/>
</dbReference>
<sequence length="161" mass="18459">MINNDVLRSIRYMLNLNNEQLIGILALMDTRVTPQQIAGFVKKEEEEGYQPCPDILMGIFLDGLIIHQRGKDDSRPAPKVERKITNNIILKKLRVAFALKTTDIQELLQSQDFRLSQPELTAMLRAPEHKNYRVCGDQVLRYFLKGLAVRLRDIRPTAPCG</sequence>
<evidence type="ECO:0008006" key="3">
    <source>
        <dbReference type="Google" id="ProtNLM"/>
    </source>
</evidence>
<comment type="caution">
    <text evidence="1">The sequence shown here is derived from an EMBL/GenBank/DDBJ whole genome shotgun (WGS) entry which is preliminary data.</text>
</comment>
<dbReference type="Proteomes" id="UP000285648">
    <property type="component" value="Unassembled WGS sequence"/>
</dbReference>
<accession>A0A421DK80</accession>
<dbReference type="InterPro" id="IPR009921">
    <property type="entry name" value="YehS-like"/>
</dbReference>